<dbReference type="AlphaFoldDB" id="A0A4V1ANA7"/>
<protein>
    <submittedName>
        <fullName evidence="2">Uncharacterized protein</fullName>
    </submittedName>
</protein>
<gene>
    <name evidence="2" type="ORF">E2636_13585</name>
</gene>
<feature type="transmembrane region" description="Helical" evidence="1">
    <location>
        <begin position="459"/>
        <end position="478"/>
    </location>
</feature>
<proteinExistence type="predicted"/>
<feature type="transmembrane region" description="Helical" evidence="1">
    <location>
        <begin position="7"/>
        <end position="23"/>
    </location>
</feature>
<dbReference type="Proteomes" id="UP000294292">
    <property type="component" value="Chromosome"/>
</dbReference>
<keyword evidence="1" id="KW-0472">Membrane</keyword>
<keyword evidence="3" id="KW-1185">Reference proteome</keyword>
<accession>A0A4V1ANA7</accession>
<dbReference type="OrthoDB" id="2444734at2"/>
<reference evidence="2 3" key="1">
    <citation type="submission" date="2019-03" db="EMBL/GenBank/DDBJ databases">
        <title>Complete genome sequence of Paenisporosarcina antarctica CGMCC 1.6503T.</title>
        <authorList>
            <person name="Rong J.-C."/>
            <person name="Chi N.-Y."/>
            <person name="Zhang Q.-F."/>
        </authorList>
    </citation>
    <scope>NUCLEOTIDE SEQUENCE [LARGE SCALE GENOMIC DNA]</scope>
    <source>
        <strain evidence="2 3">CGMCC 1.6503</strain>
    </source>
</reference>
<feature type="transmembrane region" description="Helical" evidence="1">
    <location>
        <begin position="376"/>
        <end position="398"/>
    </location>
</feature>
<name>A0A4V1ANA7_9BACL</name>
<dbReference type="EMBL" id="CP038015">
    <property type="protein sequence ID" value="QBP42115.1"/>
    <property type="molecule type" value="Genomic_DNA"/>
</dbReference>
<sequence length="512" mass="58296">MTKKLKLFTLAFFIVLIGFQYWVTLNEQKIPPSPEWSRSIQTDGRLDDYVDFQSLPTENGYAISLKTFDQLHNLDCTKTFDCVRNWSFGDLNTRKSIWSDGDTTYFIDGDSLIRSSTSSSDNNVIIAKNVENFAKSDDTLVYWQTNQKLIVEQDGKEDITLTVEQPVYATHIVNDHIYVISYDVSTYLYTVYEVTNDLQQLFQFTINPSEIIHSFNLVSLQDERVGMLIESEIISGGNRKKSVRTGFFNSVSPDPPSFSTLAFIDKETGSELSDIRFPSVFTGISGTYITFSASMFDSTGTKVNQVFVGDYDETTIEASAVTKTGNYFIRPHMINDNTVAYFKTNGKQQELMFSSSASEYRVLSAKGLNGDAKEALYTFITLLFNGLLLVLLSFTWIIPAFFVSYGSLALMRKWYQKNVFIKTYFIQVGALLLLQLWLFSKIFNSESMVSRAPYLTEVWHVWMVVFVSAFGCILPVVLSRTKITEDNSHLMILYATALNLMILFFLLGPYFI</sequence>
<dbReference type="RefSeq" id="WP_134210675.1">
    <property type="nucleotide sequence ID" value="NZ_CP038015.1"/>
</dbReference>
<keyword evidence="1" id="KW-0812">Transmembrane</keyword>
<evidence type="ECO:0000313" key="3">
    <source>
        <dbReference type="Proteomes" id="UP000294292"/>
    </source>
</evidence>
<evidence type="ECO:0000313" key="2">
    <source>
        <dbReference type="EMBL" id="QBP42115.1"/>
    </source>
</evidence>
<keyword evidence="1" id="KW-1133">Transmembrane helix</keyword>
<feature type="transmembrane region" description="Helical" evidence="1">
    <location>
        <begin position="419"/>
        <end position="439"/>
    </location>
</feature>
<feature type="transmembrane region" description="Helical" evidence="1">
    <location>
        <begin position="490"/>
        <end position="511"/>
    </location>
</feature>
<organism evidence="2 3">
    <name type="scientific">Paenisporosarcina antarctica</name>
    <dbReference type="NCBI Taxonomy" id="417367"/>
    <lineage>
        <taxon>Bacteria</taxon>
        <taxon>Bacillati</taxon>
        <taxon>Bacillota</taxon>
        <taxon>Bacilli</taxon>
        <taxon>Bacillales</taxon>
        <taxon>Caryophanaceae</taxon>
        <taxon>Paenisporosarcina</taxon>
    </lineage>
</organism>
<dbReference type="KEGG" id="panc:E2636_13585"/>
<evidence type="ECO:0000256" key="1">
    <source>
        <dbReference type="SAM" id="Phobius"/>
    </source>
</evidence>